<dbReference type="GeneID" id="19016486"/>
<evidence type="ECO:0000313" key="1">
    <source>
        <dbReference type="EMBL" id="CCO16360.1"/>
    </source>
</evidence>
<accession>K8EV72</accession>
<gene>
    <name evidence="1" type="ORF">Bathy04g04600</name>
</gene>
<dbReference type="Proteomes" id="UP000198341">
    <property type="component" value="Chromosome 4"/>
</dbReference>
<protein>
    <submittedName>
        <fullName evidence="1">Uncharacterized protein</fullName>
    </submittedName>
</protein>
<name>K8EV72_9CHLO</name>
<dbReference type="EMBL" id="FO082275">
    <property type="protein sequence ID" value="CCO16360.1"/>
    <property type="molecule type" value="Genomic_DNA"/>
</dbReference>
<dbReference type="KEGG" id="bpg:Bathy04g04600"/>
<organism evidence="1 2">
    <name type="scientific">Bathycoccus prasinos</name>
    <dbReference type="NCBI Taxonomy" id="41875"/>
    <lineage>
        <taxon>Eukaryota</taxon>
        <taxon>Viridiplantae</taxon>
        <taxon>Chlorophyta</taxon>
        <taxon>Mamiellophyceae</taxon>
        <taxon>Mamiellales</taxon>
        <taxon>Bathycoccaceae</taxon>
        <taxon>Bathycoccus</taxon>
    </lineage>
</organism>
<dbReference type="AlphaFoldDB" id="K8EV72"/>
<proteinExistence type="predicted"/>
<evidence type="ECO:0000313" key="2">
    <source>
        <dbReference type="Proteomes" id="UP000198341"/>
    </source>
</evidence>
<keyword evidence="2" id="KW-1185">Reference proteome</keyword>
<dbReference type="RefSeq" id="XP_007513835.1">
    <property type="nucleotide sequence ID" value="XM_007513773.1"/>
</dbReference>
<reference evidence="1 2" key="1">
    <citation type="submission" date="2011-10" db="EMBL/GenBank/DDBJ databases">
        <authorList>
            <person name="Genoscope - CEA"/>
        </authorList>
    </citation>
    <scope>NUCLEOTIDE SEQUENCE [LARGE SCALE GENOMIC DNA]</scope>
    <source>
        <strain evidence="1 2">RCC 1105</strain>
    </source>
</reference>
<dbReference type="OrthoDB" id="498166at2759"/>
<sequence>MFALSSSCIAASSSTRRTSKSSLRRRRNEGPVCFVSSKSGLEIDSAEKTKKSSSSFSSSIQNTFSSASLKACSLSTSFFLFQTENAFAASADAEELKQFLIGFWNFRTGDVTSILLYTVAPIALPYLIFSQLTKQKQEKQIEILEQGGWVEFMRERELDVNILTLVQINAFVAAAEKGVLDDAMVAEFVRQLKLNEQWKKSTINVEDPRAAAATRRARAEAILEAREERAKQESSSS</sequence>